<organism evidence="5 6">
    <name type="scientific">Paenibacillus spiritus</name>
    <dbReference type="NCBI Taxonomy" id="2496557"/>
    <lineage>
        <taxon>Bacteria</taxon>
        <taxon>Bacillati</taxon>
        <taxon>Bacillota</taxon>
        <taxon>Bacilli</taxon>
        <taxon>Bacillales</taxon>
        <taxon>Paenibacillaceae</taxon>
        <taxon>Paenibacillus</taxon>
    </lineage>
</organism>
<feature type="domain" description="Alpha fucosidase A-like C-terminal" evidence="3">
    <location>
        <begin position="703"/>
        <end position="768"/>
    </location>
</feature>
<dbReference type="PIRSF" id="PIRSF007663">
    <property type="entry name" value="UCP007663"/>
    <property type="match status" value="1"/>
</dbReference>
<dbReference type="Gene3D" id="1.50.10.10">
    <property type="match status" value="1"/>
</dbReference>
<feature type="domain" description="Glycosyl hydrolase family 95 catalytic" evidence="4">
    <location>
        <begin position="297"/>
        <end position="701"/>
    </location>
</feature>
<dbReference type="InterPro" id="IPR054363">
    <property type="entry name" value="GH95_cat"/>
</dbReference>
<dbReference type="PANTHER" id="PTHR31084">
    <property type="entry name" value="ALPHA-L-FUCOSIDASE 2"/>
    <property type="match status" value="1"/>
</dbReference>
<keyword evidence="5" id="KW-0378">Hydrolase</keyword>
<evidence type="ECO:0000259" key="2">
    <source>
        <dbReference type="Pfam" id="PF14498"/>
    </source>
</evidence>
<keyword evidence="6" id="KW-1185">Reference proteome</keyword>
<feature type="domain" description="Glycosyl hydrolase family 95 N-terminal" evidence="2">
    <location>
        <begin position="15"/>
        <end position="262"/>
    </location>
</feature>
<dbReference type="GO" id="GO:0004560">
    <property type="term" value="F:alpha-L-fucosidase activity"/>
    <property type="evidence" value="ECO:0007669"/>
    <property type="project" value="InterPro"/>
</dbReference>
<dbReference type="OrthoDB" id="9802600at2"/>
<feature type="region of interest" description="Disordered" evidence="1">
    <location>
        <begin position="768"/>
        <end position="800"/>
    </location>
</feature>
<dbReference type="Pfam" id="PF22124">
    <property type="entry name" value="Glyco_hydro_95_cat"/>
    <property type="match status" value="1"/>
</dbReference>
<dbReference type="InterPro" id="IPR049053">
    <property type="entry name" value="AFCA-like_C"/>
</dbReference>
<dbReference type="FunFam" id="1.50.10.10:FF:000028">
    <property type="entry name" value="Alpha-L-fucosidase 2"/>
    <property type="match status" value="1"/>
</dbReference>
<dbReference type="SUPFAM" id="SSF48208">
    <property type="entry name" value="Six-hairpin glycosidases"/>
    <property type="match status" value="1"/>
</dbReference>
<protein>
    <submittedName>
        <fullName evidence="5">Glycoside hydrolase family 95 protein</fullName>
    </submittedName>
</protein>
<dbReference type="EMBL" id="VYKK01000018">
    <property type="protein sequence ID" value="KAA9002092.1"/>
    <property type="molecule type" value="Genomic_DNA"/>
</dbReference>
<name>A0A5J5G579_9BACL</name>
<evidence type="ECO:0000259" key="4">
    <source>
        <dbReference type="Pfam" id="PF22124"/>
    </source>
</evidence>
<dbReference type="InterPro" id="IPR027414">
    <property type="entry name" value="GH95_N_dom"/>
</dbReference>
<dbReference type="InterPro" id="IPR016518">
    <property type="entry name" value="Alpha-L-fucosidase"/>
</dbReference>
<reference evidence="5 6" key="1">
    <citation type="submission" date="2019-09" db="EMBL/GenBank/DDBJ databases">
        <title>Bacillus ochoae sp. nov., Paenibacillus whitsoniae sp. nov., Paenibacillus spiritus sp. nov. Isolated from the Mars Exploration Rover during spacecraft assembly.</title>
        <authorList>
            <person name="Seuylemezian A."/>
            <person name="Vaishampayan P."/>
        </authorList>
    </citation>
    <scope>NUCLEOTIDE SEQUENCE [LARGE SCALE GENOMIC DNA]</scope>
    <source>
        <strain evidence="5 6">MER_111</strain>
    </source>
</reference>
<evidence type="ECO:0000256" key="1">
    <source>
        <dbReference type="SAM" id="MobiDB-lite"/>
    </source>
</evidence>
<proteinExistence type="predicted"/>
<dbReference type="PANTHER" id="PTHR31084:SF0">
    <property type="entry name" value="ALPHA-L-FUCOSIDASE 2"/>
    <property type="match status" value="1"/>
</dbReference>
<dbReference type="InterPro" id="IPR012341">
    <property type="entry name" value="6hp_glycosidase-like_sf"/>
</dbReference>
<dbReference type="Pfam" id="PF21307">
    <property type="entry name" value="Glyco_hydro_95_C"/>
    <property type="match status" value="1"/>
</dbReference>
<dbReference type="Proteomes" id="UP000367750">
    <property type="component" value="Unassembled WGS sequence"/>
</dbReference>
<dbReference type="Pfam" id="PF14498">
    <property type="entry name" value="Glyco_hyd_65N_2"/>
    <property type="match status" value="1"/>
</dbReference>
<sequence>MNGNTEKAEGRNWRLLYDKPASVWEEALPLGNGGFGAMLFGGGARELVQLNDDTLWSGFPRDTNNYEAIRHLGKARELVFAGKYAEAQEWVNARMLGVNCQAYMPLGSLHLELEGGREGHAYRRLLDLDSGIARVEAEAGGHPVLREAFVSVPDGVCVVRVEGRAGSLNARVTADSPLRYETASLPEAGLVMKGRAPSNIADNYFGDHPLSVLYEENLGMTFALHIHAVAQGGSVVSRDGVLTIRNADSFTLLLAAETNYEELRRRAAHLPADSEGARPSARLPGAAERVLRAGRRSYPELRSRHAGEHQALFRRVDLDLGGTGRDDIPTDRRLAAYREGGADPALEALLFQYGRYLLMASSRPGTQAANLQGIWNPHVQPPWNSDYTTNINTQMNYWPAEVCNLAECHEPLFDLIAEASRTGARTAAIHYGARGWVAHHNMDLWRMTSPTGGDASWAFWPMGGVWLCRHLWEHDAFHPSEPFLRETAYPLMKGAALFCLDWLVEAPDGFLVTNPSTSPENRFLTADGVSCSISAGSAMDMTLIRELLENCMEAAERLGIDAEFREELKAAADRLAPLRIGEDGRLLEWSQPFSEAEPGHRHVSHLYGLYPGDLINARDTPELVEAARRSLQYRIENGGGHTGWSCAWLINLHARLGDGEGAYRFVRTLLTRSVYPNLFDAHPPFQIDGNFGAAAGIAEMLLQSHLGELHLLPALPESWASGRVQGLRARGGYTVDMEWAEGTIRSVRITAGRDGQLRLRCGGGEELAEAGGAQPEADGSYRMKSGETRVWTSSPGAAPL</sequence>
<gene>
    <name evidence="5" type="ORF">F4V43_13615</name>
</gene>
<comment type="caution">
    <text evidence="5">The sequence shown here is derived from an EMBL/GenBank/DDBJ whole genome shotgun (WGS) entry which is preliminary data.</text>
</comment>
<evidence type="ECO:0000313" key="5">
    <source>
        <dbReference type="EMBL" id="KAA9002092.1"/>
    </source>
</evidence>
<accession>A0A5J5G579</accession>
<evidence type="ECO:0000313" key="6">
    <source>
        <dbReference type="Proteomes" id="UP000367750"/>
    </source>
</evidence>
<evidence type="ECO:0000259" key="3">
    <source>
        <dbReference type="Pfam" id="PF21307"/>
    </source>
</evidence>
<feature type="compositionally biased region" description="Polar residues" evidence="1">
    <location>
        <begin position="790"/>
        <end position="800"/>
    </location>
</feature>
<dbReference type="GO" id="GO:0005975">
    <property type="term" value="P:carbohydrate metabolic process"/>
    <property type="evidence" value="ECO:0007669"/>
    <property type="project" value="InterPro"/>
</dbReference>
<dbReference type="RefSeq" id="WP_150458797.1">
    <property type="nucleotide sequence ID" value="NZ_VYKK01000018.1"/>
</dbReference>
<dbReference type="InterPro" id="IPR008928">
    <property type="entry name" value="6-hairpin_glycosidase_sf"/>
</dbReference>
<dbReference type="AlphaFoldDB" id="A0A5J5G579"/>